<feature type="domain" description="F-box" evidence="1">
    <location>
        <begin position="20"/>
        <end position="54"/>
    </location>
</feature>
<accession>A0AAU9RWV4</accession>
<keyword evidence="3" id="KW-1185">Reference proteome</keyword>
<dbReference type="InterPro" id="IPR001810">
    <property type="entry name" value="F-box_dom"/>
</dbReference>
<sequence>MTIVTRSLSLSSLEARRKKISKLLDELLHDILLRLSTKEAVRTSLVSPRWGGFVEMEASSHLGYENCLK</sequence>
<gene>
    <name evidence="2" type="ORF">TAV2_LOCUS11733</name>
</gene>
<reference evidence="2 3" key="1">
    <citation type="submission" date="2022-03" db="EMBL/GenBank/DDBJ databases">
        <authorList>
            <person name="Nunn A."/>
            <person name="Chopra R."/>
            <person name="Nunn A."/>
            <person name="Contreras Garrido A."/>
        </authorList>
    </citation>
    <scope>NUCLEOTIDE SEQUENCE [LARGE SCALE GENOMIC DNA]</scope>
</reference>
<dbReference type="EMBL" id="OU466859">
    <property type="protein sequence ID" value="CAH2052867.1"/>
    <property type="molecule type" value="Genomic_DNA"/>
</dbReference>
<dbReference type="Gene3D" id="1.20.1280.50">
    <property type="match status" value="1"/>
</dbReference>
<dbReference type="AlphaFoldDB" id="A0AAU9RWV4"/>
<dbReference type="Pfam" id="PF00646">
    <property type="entry name" value="F-box"/>
    <property type="match status" value="1"/>
</dbReference>
<protein>
    <recommendedName>
        <fullName evidence="1">F-box domain-containing protein</fullName>
    </recommendedName>
</protein>
<evidence type="ECO:0000313" key="3">
    <source>
        <dbReference type="Proteomes" id="UP000836841"/>
    </source>
</evidence>
<feature type="non-terminal residue" evidence="2">
    <location>
        <position position="69"/>
    </location>
</feature>
<organism evidence="2 3">
    <name type="scientific">Thlaspi arvense</name>
    <name type="common">Field penny-cress</name>
    <dbReference type="NCBI Taxonomy" id="13288"/>
    <lineage>
        <taxon>Eukaryota</taxon>
        <taxon>Viridiplantae</taxon>
        <taxon>Streptophyta</taxon>
        <taxon>Embryophyta</taxon>
        <taxon>Tracheophyta</taxon>
        <taxon>Spermatophyta</taxon>
        <taxon>Magnoliopsida</taxon>
        <taxon>eudicotyledons</taxon>
        <taxon>Gunneridae</taxon>
        <taxon>Pentapetalae</taxon>
        <taxon>rosids</taxon>
        <taxon>malvids</taxon>
        <taxon>Brassicales</taxon>
        <taxon>Brassicaceae</taxon>
        <taxon>Thlaspideae</taxon>
        <taxon>Thlaspi</taxon>
    </lineage>
</organism>
<proteinExistence type="predicted"/>
<dbReference type="SUPFAM" id="SSF81383">
    <property type="entry name" value="F-box domain"/>
    <property type="match status" value="1"/>
</dbReference>
<dbReference type="Proteomes" id="UP000836841">
    <property type="component" value="Chromosome 3"/>
</dbReference>
<name>A0AAU9RWV4_THLAR</name>
<dbReference type="InterPro" id="IPR036047">
    <property type="entry name" value="F-box-like_dom_sf"/>
</dbReference>
<evidence type="ECO:0000313" key="2">
    <source>
        <dbReference type="EMBL" id="CAH2052867.1"/>
    </source>
</evidence>
<evidence type="ECO:0000259" key="1">
    <source>
        <dbReference type="Pfam" id="PF00646"/>
    </source>
</evidence>